<dbReference type="Proteomes" id="UP001328107">
    <property type="component" value="Unassembled WGS sequence"/>
</dbReference>
<accession>A0AAN4Z2J0</accession>
<feature type="chain" id="PRO_5042994725" evidence="1">
    <location>
        <begin position="21"/>
        <end position="149"/>
    </location>
</feature>
<gene>
    <name evidence="2" type="ORF">PMAYCL1PPCAC_02334</name>
</gene>
<feature type="signal peptide" evidence="1">
    <location>
        <begin position="1"/>
        <end position="20"/>
    </location>
</feature>
<feature type="non-terminal residue" evidence="2">
    <location>
        <position position="1"/>
    </location>
</feature>
<evidence type="ECO:0000313" key="3">
    <source>
        <dbReference type="Proteomes" id="UP001328107"/>
    </source>
</evidence>
<dbReference type="EMBL" id="BTRK01000001">
    <property type="protein sequence ID" value="GMR32139.1"/>
    <property type="molecule type" value="Genomic_DNA"/>
</dbReference>
<evidence type="ECO:0000313" key="2">
    <source>
        <dbReference type="EMBL" id="GMR32139.1"/>
    </source>
</evidence>
<feature type="non-terminal residue" evidence="2">
    <location>
        <position position="149"/>
    </location>
</feature>
<keyword evidence="3" id="KW-1185">Reference proteome</keyword>
<name>A0AAN4Z2J0_9BILA</name>
<organism evidence="2 3">
    <name type="scientific">Pristionchus mayeri</name>
    <dbReference type="NCBI Taxonomy" id="1317129"/>
    <lineage>
        <taxon>Eukaryota</taxon>
        <taxon>Metazoa</taxon>
        <taxon>Ecdysozoa</taxon>
        <taxon>Nematoda</taxon>
        <taxon>Chromadorea</taxon>
        <taxon>Rhabditida</taxon>
        <taxon>Rhabditina</taxon>
        <taxon>Diplogasteromorpha</taxon>
        <taxon>Diplogasteroidea</taxon>
        <taxon>Neodiplogasteridae</taxon>
        <taxon>Pristionchus</taxon>
    </lineage>
</organism>
<dbReference type="AlphaFoldDB" id="A0AAN4Z2J0"/>
<sequence length="149" mass="16393">GGGVPLAIAILLLSIGRSSCCRSRHLLLRLHSRVCCIQVQTSILDVLVDLPGCLEESVFHVFSGFGRALEEGESVLLSKCLRLLICDVPLCIQIGFVPDQEDNRVWIREISGISEPTGEMVVRRSASDIVHHESTRCSTVVRTSHRTES</sequence>
<evidence type="ECO:0000256" key="1">
    <source>
        <dbReference type="SAM" id="SignalP"/>
    </source>
</evidence>
<proteinExistence type="predicted"/>
<comment type="caution">
    <text evidence="2">The sequence shown here is derived from an EMBL/GenBank/DDBJ whole genome shotgun (WGS) entry which is preliminary data.</text>
</comment>
<reference evidence="3" key="1">
    <citation type="submission" date="2022-10" db="EMBL/GenBank/DDBJ databases">
        <title>Genome assembly of Pristionchus species.</title>
        <authorList>
            <person name="Yoshida K."/>
            <person name="Sommer R.J."/>
        </authorList>
    </citation>
    <scope>NUCLEOTIDE SEQUENCE [LARGE SCALE GENOMIC DNA]</scope>
    <source>
        <strain evidence="3">RS5460</strain>
    </source>
</reference>
<keyword evidence="1" id="KW-0732">Signal</keyword>
<protein>
    <submittedName>
        <fullName evidence="2">Uncharacterized protein</fullName>
    </submittedName>
</protein>